<keyword evidence="5 6" id="KW-0648">Protein biosynthesis</keyword>
<proteinExistence type="inferred from homology"/>
<evidence type="ECO:0000313" key="9">
    <source>
        <dbReference type="EMBL" id="KAL1304636.1"/>
    </source>
</evidence>
<dbReference type="GeneID" id="95977301"/>
<dbReference type="SUPFAM" id="SSF54928">
    <property type="entry name" value="RNA-binding domain, RBD"/>
    <property type="match status" value="1"/>
</dbReference>
<dbReference type="InterPro" id="IPR013979">
    <property type="entry name" value="TIF_beta_prop-like"/>
</dbReference>
<comment type="caution">
    <text evidence="9">The sequence shown here is derived from an EMBL/GenBank/DDBJ whole genome shotgun (WGS) entry which is preliminary data.</text>
</comment>
<evidence type="ECO:0000256" key="5">
    <source>
        <dbReference type="ARBA" id="ARBA00022917"/>
    </source>
</evidence>
<dbReference type="RefSeq" id="XP_069200911.1">
    <property type="nucleotide sequence ID" value="XM_069343098.1"/>
</dbReference>
<keyword evidence="3 6" id="KW-0396">Initiation factor</keyword>
<dbReference type="PANTHER" id="PTHR14068:SF0">
    <property type="entry name" value="EUKARYOTIC TRANSLATION INITIATION FACTOR 3 SUBUNIT B"/>
    <property type="match status" value="1"/>
</dbReference>
<gene>
    <name evidence="6" type="primary">PRT1</name>
    <name evidence="9" type="ORF">AAFC00_003600</name>
</gene>
<dbReference type="InterPro" id="IPR011400">
    <property type="entry name" value="EIF3B"/>
</dbReference>
<dbReference type="PANTHER" id="PTHR14068">
    <property type="entry name" value="EUKARYOTIC TRANSLATION INITIATION FACTOR 3 EIF3 -RELATED"/>
    <property type="match status" value="1"/>
</dbReference>
<sequence length="737" mass="84825">MAPSFDNLPDDVDIDDIDIDFSDLRDQYEVRMEEGLDTFVIVDGLPKVPEDSKQKLVKFILRKLTTAGKTSEDLIFMPLNEDTGMTEGYAFVEYGAPEQAVAAVKQLNGTPLDKKHTMAVNKLTDIERFGREGRIEEEYTAPHMDEFQEKDHLRWWLADNEGRDQFVLYRADNVGVYWNEKDDSPEPIVDRQHWTESFIQWSPKGTYLTSMHAQGVQLWGGPSWSRQKRFAHPGVNLVDYSPDERYLTTWSHRPMQVDEGHPVLSVEEDGKNYIIWDVETGKVLRSFVTLDLPGPAADAEGNPIKKKLQWPAFKWSADAKYVARMTPGQSISVYELPRMNLVDKTSIKIEGVMDFEWSPATPQREGQKNYEQLLCYWTPELGSQPAKVGLMTLPSKDIVRTRNLFNVSDAKLHWQSNADFLCVKVDRHSKSKKSLATNLEIFRIKEKGVPVEVVDSIKDTVINFAWEPKGDRFVLITAGEVPAGAAVPPKTAVSFFCPEKAKGNQVGNFKLIRTVDKKNNNAIHWSPSGRFVLVATVLSQQSFDLDFYDFDYEGEKDEKDKDLTANLQLMATGDHYGVTDIEWDPSGRFVATSASVWKHRMENGYHLYDFKGTLLREEPLEQFKQWAWRPRPERLLSKEEMKAVRKNLREWSKQFEEQDAAKKNTANRAVVEQRRRALDEWLAWRERTENDLREERTEYGLEELSLEEKAAREEDVEGTYVDEVVEEIVEESEEIIG</sequence>
<evidence type="ECO:0000259" key="8">
    <source>
        <dbReference type="PROSITE" id="PS50102"/>
    </source>
</evidence>
<dbReference type="InterPro" id="IPR035979">
    <property type="entry name" value="RBD_domain_sf"/>
</dbReference>
<dbReference type="Proteomes" id="UP001562354">
    <property type="component" value="Unassembled WGS sequence"/>
</dbReference>
<dbReference type="CDD" id="cd12278">
    <property type="entry name" value="RRM_eIF3B"/>
    <property type="match status" value="1"/>
</dbReference>
<dbReference type="InterPro" id="IPR000504">
    <property type="entry name" value="RRM_dom"/>
</dbReference>
<organism evidence="9 10">
    <name type="scientific">Neodothiora populina</name>
    <dbReference type="NCBI Taxonomy" id="2781224"/>
    <lineage>
        <taxon>Eukaryota</taxon>
        <taxon>Fungi</taxon>
        <taxon>Dikarya</taxon>
        <taxon>Ascomycota</taxon>
        <taxon>Pezizomycotina</taxon>
        <taxon>Dothideomycetes</taxon>
        <taxon>Dothideomycetidae</taxon>
        <taxon>Dothideales</taxon>
        <taxon>Dothioraceae</taxon>
        <taxon>Neodothiora</taxon>
    </lineage>
</organism>
<evidence type="ECO:0000256" key="2">
    <source>
        <dbReference type="ARBA" id="ARBA00022490"/>
    </source>
</evidence>
<dbReference type="InterPro" id="IPR012677">
    <property type="entry name" value="Nucleotide-bd_a/b_plait_sf"/>
</dbReference>
<accession>A0ABR3PES0</accession>
<dbReference type="Pfam" id="PF00076">
    <property type="entry name" value="RRM_1"/>
    <property type="match status" value="1"/>
</dbReference>
<evidence type="ECO:0000256" key="7">
    <source>
        <dbReference type="PIRNR" id="PIRNR036424"/>
    </source>
</evidence>
<dbReference type="HAMAP" id="MF_03001">
    <property type="entry name" value="eIF3b"/>
    <property type="match status" value="1"/>
</dbReference>
<reference evidence="9 10" key="1">
    <citation type="submission" date="2024-07" db="EMBL/GenBank/DDBJ databases">
        <title>Draft sequence of the Neodothiora populina.</title>
        <authorList>
            <person name="Drown D.D."/>
            <person name="Schuette U.S."/>
            <person name="Buechlein A.B."/>
            <person name="Rusch D.R."/>
            <person name="Winton L.W."/>
            <person name="Adams G.A."/>
        </authorList>
    </citation>
    <scope>NUCLEOTIDE SEQUENCE [LARGE SCALE GENOMIC DNA]</scope>
    <source>
        <strain evidence="9 10">CPC 39397</strain>
    </source>
</reference>
<dbReference type="Gene3D" id="3.30.70.330">
    <property type="match status" value="1"/>
</dbReference>
<dbReference type="EMBL" id="JBFMKM010000008">
    <property type="protein sequence ID" value="KAL1304636.1"/>
    <property type="molecule type" value="Genomic_DNA"/>
</dbReference>
<dbReference type="Pfam" id="PF08662">
    <property type="entry name" value="eIF2A"/>
    <property type="match status" value="1"/>
</dbReference>
<keyword evidence="4 6" id="KW-0694">RNA-binding</keyword>
<comment type="similarity">
    <text evidence="6 7">Belongs to the eIF-3 subunit B family.</text>
</comment>
<name>A0ABR3PES0_9PEZI</name>
<evidence type="ECO:0000256" key="3">
    <source>
        <dbReference type="ARBA" id="ARBA00022540"/>
    </source>
</evidence>
<comment type="subunit">
    <text evidence="6 7">Component of the eukaryotic translation initiation factor 3 (eIF-3) complex.</text>
</comment>
<protein>
    <recommendedName>
        <fullName evidence="6">Eukaryotic translation initiation factor 3 subunit B</fullName>
        <shortName evidence="6">eIF3b</shortName>
    </recommendedName>
    <alternativeName>
        <fullName evidence="6">Eukaryotic translation initiation factor 3 90 kDa subunit homolog</fullName>
        <shortName evidence="6">eIF3 p90</shortName>
    </alternativeName>
    <alternativeName>
        <fullName evidence="6">Translation initiation factor eIF3, p90 subunit homolog</fullName>
    </alternativeName>
</protein>
<dbReference type="SUPFAM" id="SSF82171">
    <property type="entry name" value="DPP6 N-terminal domain-like"/>
    <property type="match status" value="1"/>
</dbReference>
<dbReference type="InterPro" id="IPR034363">
    <property type="entry name" value="eIF3B_RRM"/>
</dbReference>
<comment type="subcellular location">
    <subcellularLocation>
        <location evidence="1 6 7">Cytoplasm</location>
    </subcellularLocation>
</comment>
<keyword evidence="10" id="KW-1185">Reference proteome</keyword>
<evidence type="ECO:0000313" key="10">
    <source>
        <dbReference type="Proteomes" id="UP001562354"/>
    </source>
</evidence>
<evidence type="ECO:0000256" key="1">
    <source>
        <dbReference type="ARBA" id="ARBA00004496"/>
    </source>
</evidence>
<keyword evidence="2 6" id="KW-0963">Cytoplasm</keyword>
<comment type="function">
    <text evidence="6">RNA-binding component of the eukaryotic translation initiation factor 3 (eIF-3) complex, which is involved in protein synthesis of a specialized repertoire of mRNAs and, together with other initiation factors, stimulates binding of mRNA and methionyl-tRNAi to the 40S ribosome. The eIF-3 complex specifically targets and initiates translation of a subset of mRNAs involved in cell proliferation.</text>
</comment>
<dbReference type="PROSITE" id="PS50102">
    <property type="entry name" value="RRM"/>
    <property type="match status" value="1"/>
</dbReference>
<dbReference type="InterPro" id="IPR015943">
    <property type="entry name" value="WD40/YVTN_repeat-like_dom_sf"/>
</dbReference>
<evidence type="ECO:0000256" key="4">
    <source>
        <dbReference type="ARBA" id="ARBA00022884"/>
    </source>
</evidence>
<dbReference type="PIRSF" id="PIRSF036424">
    <property type="entry name" value="eIF3b"/>
    <property type="match status" value="1"/>
</dbReference>
<feature type="domain" description="RRM" evidence="8">
    <location>
        <begin position="38"/>
        <end position="125"/>
    </location>
</feature>
<dbReference type="Gene3D" id="2.130.10.10">
    <property type="entry name" value="YVTN repeat-like/Quinoprotein amine dehydrogenase"/>
    <property type="match status" value="1"/>
</dbReference>
<evidence type="ECO:0000256" key="6">
    <source>
        <dbReference type="HAMAP-Rule" id="MF_03001"/>
    </source>
</evidence>
<comment type="function">
    <text evidence="7">Component of the eukaryotic translation initiation factor 3 (eIF-3) complex, which is involved in protein synthesis and, together with other initiation factors, stimulates binding of mRNA and methionyl-tRNAi to the 40S ribosome.</text>
</comment>